<dbReference type="SMART" id="SM00862">
    <property type="entry name" value="Trans_reg_C"/>
    <property type="match status" value="1"/>
</dbReference>
<feature type="domain" description="OmpR/PhoB-type" evidence="4">
    <location>
        <begin position="46"/>
        <end position="142"/>
    </location>
</feature>
<evidence type="ECO:0000256" key="3">
    <source>
        <dbReference type="PROSITE-ProRule" id="PRU01091"/>
    </source>
</evidence>
<sequence length="588" mass="66910">MTVANNRKITEAVNFVLTAGINHYNFHPVREYTTIMPHFNPVPVSNKKFVFDDFILNMDGSLLRAEKKVNIPPKEYAVLVILLEAAGEIVSKNTLLDQVWGDAEVNEESLTRCIYALRRILSEDKEHRYIETLYGQGYRFNRPVVVVSPPAPQLTTHTLAILPFQMQDQIQSESLHYSIVKGLSQYAPFGLSVLPVTITKNCRSVKDILELMDQLRPDYYISGQMIPDGNDNVVQIEIVRVKGYNLLHQESIKLIENQPASLLQNKIANLLLRCIPGLRWDTKQVSELNSIDSTMVYLRGKHELNQYTPYSLQQALKLLTQCVNMSPNSIAPYCALAECYLSMAQMGIFDKQNAMIKAKEHAIKATELDHNNPQALGLLGLINTIHSEYIVGSLLFKQANLLSPVSADIKYYYGWNLFMAGQLEEALQTINECLKLDPTRAAAGITKLWITYYHTGLDDAIRLGDELRSQHLQDNPILLSMQVMFLSLKGKHELARKLTKEISTHEITGLIAVNLLYAEYCQNSERALPAIREFLENEQSIDNNPGLLPLVLIAHGETIADKMWSKFKNEDNIWFKRWKQDPRLVKLR</sequence>
<accession>A0A379QH04</accession>
<dbReference type="GO" id="GO:0006355">
    <property type="term" value="P:regulation of DNA-templated transcription"/>
    <property type="evidence" value="ECO:0007669"/>
    <property type="project" value="InterPro"/>
</dbReference>
<feature type="DNA-binding region" description="OmpR/PhoB-type" evidence="3">
    <location>
        <begin position="46"/>
        <end position="142"/>
    </location>
</feature>
<gene>
    <name evidence="5" type="primary">kdpE_1</name>
    <name evidence="5" type="ORF">NCTC10252_01366</name>
</gene>
<dbReference type="Pfam" id="PF00486">
    <property type="entry name" value="Trans_reg_C"/>
    <property type="match status" value="1"/>
</dbReference>
<proteinExistence type="predicted"/>
<keyword evidence="1 3" id="KW-0238">DNA-binding</keyword>
<dbReference type="GO" id="GO:0003677">
    <property type="term" value="F:DNA binding"/>
    <property type="evidence" value="ECO:0007669"/>
    <property type="project" value="UniProtKB-UniRule"/>
</dbReference>
<name>A0A379QH04_SALER</name>
<protein>
    <submittedName>
        <fullName evidence="5">Invasion protein regulator</fullName>
    </submittedName>
</protein>
<dbReference type="SUPFAM" id="SSF48452">
    <property type="entry name" value="TPR-like"/>
    <property type="match status" value="1"/>
</dbReference>
<dbReference type="GO" id="GO:0000160">
    <property type="term" value="P:phosphorelay signal transduction system"/>
    <property type="evidence" value="ECO:0007669"/>
    <property type="project" value="InterPro"/>
</dbReference>
<dbReference type="Proteomes" id="UP000254597">
    <property type="component" value="Unassembled WGS sequence"/>
</dbReference>
<evidence type="ECO:0000313" key="6">
    <source>
        <dbReference type="Proteomes" id="UP000254597"/>
    </source>
</evidence>
<evidence type="ECO:0000256" key="2">
    <source>
        <dbReference type="PROSITE-ProRule" id="PRU00339"/>
    </source>
</evidence>
<evidence type="ECO:0000313" key="5">
    <source>
        <dbReference type="EMBL" id="SUF56141.1"/>
    </source>
</evidence>
<dbReference type="InterPro" id="IPR011990">
    <property type="entry name" value="TPR-like_helical_dom_sf"/>
</dbReference>
<dbReference type="InterPro" id="IPR019734">
    <property type="entry name" value="TPR_rpt"/>
</dbReference>
<dbReference type="NCBIfam" id="NF009037">
    <property type="entry name" value="PRK12370.1"/>
    <property type="match status" value="1"/>
</dbReference>
<dbReference type="PROSITE" id="PS50005">
    <property type="entry name" value="TPR"/>
    <property type="match status" value="1"/>
</dbReference>
<evidence type="ECO:0000259" key="4">
    <source>
        <dbReference type="PROSITE" id="PS51755"/>
    </source>
</evidence>
<dbReference type="AlphaFoldDB" id="A0A379QH04"/>
<dbReference type="PROSITE" id="PS51755">
    <property type="entry name" value="OMPR_PHOB"/>
    <property type="match status" value="1"/>
</dbReference>
<feature type="repeat" description="TPR" evidence="2">
    <location>
        <begin position="407"/>
        <end position="440"/>
    </location>
</feature>
<dbReference type="InterPro" id="IPR036388">
    <property type="entry name" value="WH-like_DNA-bd_sf"/>
</dbReference>
<dbReference type="InterPro" id="IPR016032">
    <property type="entry name" value="Sig_transdc_resp-reg_C-effctor"/>
</dbReference>
<dbReference type="Gene3D" id="1.10.10.10">
    <property type="entry name" value="Winged helix-like DNA-binding domain superfamily/Winged helix DNA-binding domain"/>
    <property type="match status" value="1"/>
</dbReference>
<keyword evidence="2" id="KW-0802">TPR repeat</keyword>
<dbReference type="InterPro" id="IPR001867">
    <property type="entry name" value="OmpR/PhoB-type_DNA-bd"/>
</dbReference>
<dbReference type="SUPFAM" id="SSF46894">
    <property type="entry name" value="C-terminal effector domain of the bipartite response regulators"/>
    <property type="match status" value="1"/>
</dbReference>
<dbReference type="CDD" id="cd00383">
    <property type="entry name" value="trans_reg_C"/>
    <property type="match status" value="1"/>
</dbReference>
<organism evidence="5 6">
    <name type="scientific">Salmonella enterica</name>
    <name type="common">Salmonella choleraesuis</name>
    <dbReference type="NCBI Taxonomy" id="28901"/>
    <lineage>
        <taxon>Bacteria</taxon>
        <taxon>Pseudomonadati</taxon>
        <taxon>Pseudomonadota</taxon>
        <taxon>Gammaproteobacteria</taxon>
        <taxon>Enterobacterales</taxon>
        <taxon>Enterobacteriaceae</taxon>
        <taxon>Salmonella</taxon>
    </lineage>
</organism>
<reference evidence="5 6" key="1">
    <citation type="submission" date="2018-06" db="EMBL/GenBank/DDBJ databases">
        <authorList>
            <consortium name="Pathogen Informatics"/>
            <person name="Doyle S."/>
        </authorList>
    </citation>
    <scope>NUCLEOTIDE SEQUENCE [LARGE SCALE GENOMIC DNA]</scope>
    <source>
        <strain evidence="5 6">NCTC10252</strain>
    </source>
</reference>
<dbReference type="EMBL" id="UGWP01000004">
    <property type="protein sequence ID" value="SUF56141.1"/>
    <property type="molecule type" value="Genomic_DNA"/>
</dbReference>
<evidence type="ECO:0000256" key="1">
    <source>
        <dbReference type="ARBA" id="ARBA00023125"/>
    </source>
</evidence>
<dbReference type="Gene3D" id="1.25.40.10">
    <property type="entry name" value="Tetratricopeptide repeat domain"/>
    <property type="match status" value="1"/>
</dbReference>